<feature type="transmembrane region" description="Helical" evidence="1">
    <location>
        <begin position="154"/>
        <end position="177"/>
    </location>
</feature>
<comment type="caution">
    <text evidence="2">The sequence shown here is derived from an EMBL/GenBank/DDBJ whole genome shotgun (WGS) entry which is preliminary data.</text>
</comment>
<feature type="transmembrane region" description="Helical" evidence="1">
    <location>
        <begin position="82"/>
        <end position="103"/>
    </location>
</feature>
<accession>A0A371HBB8</accession>
<proteinExistence type="predicted"/>
<keyword evidence="1" id="KW-0812">Transmembrane</keyword>
<organism evidence="2 3">
    <name type="scientific">Mucuna pruriens</name>
    <name type="common">Velvet bean</name>
    <name type="synonym">Dolichos pruriens</name>
    <dbReference type="NCBI Taxonomy" id="157652"/>
    <lineage>
        <taxon>Eukaryota</taxon>
        <taxon>Viridiplantae</taxon>
        <taxon>Streptophyta</taxon>
        <taxon>Embryophyta</taxon>
        <taxon>Tracheophyta</taxon>
        <taxon>Spermatophyta</taxon>
        <taxon>Magnoliopsida</taxon>
        <taxon>eudicotyledons</taxon>
        <taxon>Gunneridae</taxon>
        <taxon>Pentapetalae</taxon>
        <taxon>rosids</taxon>
        <taxon>fabids</taxon>
        <taxon>Fabales</taxon>
        <taxon>Fabaceae</taxon>
        <taxon>Papilionoideae</taxon>
        <taxon>50 kb inversion clade</taxon>
        <taxon>NPAAA clade</taxon>
        <taxon>indigoferoid/millettioid clade</taxon>
        <taxon>Phaseoleae</taxon>
        <taxon>Mucuna</taxon>
    </lineage>
</organism>
<keyword evidence="3" id="KW-1185">Reference proteome</keyword>
<dbReference type="AlphaFoldDB" id="A0A371HBB8"/>
<name>A0A371HBB8_MUCPR</name>
<keyword evidence="1" id="KW-1133">Transmembrane helix</keyword>
<gene>
    <name evidence="2" type="ORF">CR513_16820</name>
</gene>
<protein>
    <submittedName>
        <fullName evidence="2">Uncharacterized protein</fullName>
    </submittedName>
</protein>
<evidence type="ECO:0000256" key="1">
    <source>
        <dbReference type="SAM" id="Phobius"/>
    </source>
</evidence>
<evidence type="ECO:0000313" key="2">
    <source>
        <dbReference type="EMBL" id="RDY00045.1"/>
    </source>
</evidence>
<feature type="non-terminal residue" evidence="2">
    <location>
        <position position="1"/>
    </location>
</feature>
<dbReference type="EMBL" id="QJKJ01003081">
    <property type="protein sequence ID" value="RDY00045.1"/>
    <property type="molecule type" value="Genomic_DNA"/>
</dbReference>
<evidence type="ECO:0000313" key="3">
    <source>
        <dbReference type="Proteomes" id="UP000257109"/>
    </source>
</evidence>
<dbReference type="Proteomes" id="UP000257109">
    <property type="component" value="Unassembled WGS sequence"/>
</dbReference>
<reference evidence="2" key="1">
    <citation type="submission" date="2018-05" db="EMBL/GenBank/DDBJ databases">
        <title>Draft genome of Mucuna pruriens seed.</title>
        <authorList>
            <person name="Nnadi N.E."/>
            <person name="Vos R."/>
            <person name="Hasami M.H."/>
            <person name="Devisetty U.K."/>
            <person name="Aguiy J.C."/>
        </authorList>
    </citation>
    <scope>NUCLEOTIDE SEQUENCE [LARGE SCALE GENOMIC DNA]</scope>
    <source>
        <strain evidence="2">JCA_2017</strain>
    </source>
</reference>
<feature type="transmembrane region" description="Helical" evidence="1">
    <location>
        <begin position="115"/>
        <end position="133"/>
    </location>
</feature>
<feature type="transmembrane region" description="Helical" evidence="1">
    <location>
        <begin position="24"/>
        <end position="43"/>
    </location>
</feature>
<sequence length="250" mass="28399">MSLTDWHIGWTIGARQKPREFYHLFQKLPIFINILCLMVPCIFKISSFQCESCLFGIHTRHTYSHQVNKSASSSFALAHSNIWGFLVATTMFSLSLMIFLVVLGISTENQNQFDFSIKILCIAIACECLVLFIKHLVFTHHKRMVLLKERKYSWLKLETTCTFLTIMFLFASCVMRLSHVLTLSCIPNIIFTMFLSVFGYICFFCDLIPVPSIDPPTSSCALVAPPPTSHVPELSIAFRKGEALIPTGTR</sequence>
<keyword evidence="1" id="KW-0472">Membrane</keyword>
<feature type="transmembrane region" description="Helical" evidence="1">
    <location>
        <begin position="189"/>
        <end position="208"/>
    </location>
</feature>